<dbReference type="AlphaFoldDB" id="X7EI85"/>
<comment type="subunit">
    <text evidence="10">Probably interacts with PlsX.</text>
</comment>
<dbReference type="STRING" id="1449350.OCH239_21080"/>
<keyword evidence="11" id="KW-0012">Acyltransferase</keyword>
<feature type="transmembrane region" description="Helical" evidence="10">
    <location>
        <begin position="113"/>
        <end position="138"/>
    </location>
</feature>
<organism evidence="11 12">
    <name type="scientific">Roseivivax halodurans JCM 10272</name>
    <dbReference type="NCBI Taxonomy" id="1449350"/>
    <lineage>
        <taxon>Bacteria</taxon>
        <taxon>Pseudomonadati</taxon>
        <taxon>Pseudomonadota</taxon>
        <taxon>Alphaproteobacteria</taxon>
        <taxon>Rhodobacterales</taxon>
        <taxon>Roseobacteraceae</taxon>
        <taxon>Roseivivax</taxon>
    </lineage>
</organism>
<evidence type="ECO:0000256" key="1">
    <source>
        <dbReference type="ARBA" id="ARBA00022475"/>
    </source>
</evidence>
<evidence type="ECO:0000256" key="7">
    <source>
        <dbReference type="ARBA" id="ARBA00023136"/>
    </source>
</evidence>
<evidence type="ECO:0000256" key="9">
    <source>
        <dbReference type="ARBA" id="ARBA00023264"/>
    </source>
</evidence>
<dbReference type="EMBL" id="JALZ01000008">
    <property type="protein sequence ID" value="ETX14848.1"/>
    <property type="molecule type" value="Genomic_DNA"/>
</dbReference>
<dbReference type="NCBIfam" id="TIGR00023">
    <property type="entry name" value="glycerol-3-phosphate 1-O-acyltransferase PlsY"/>
    <property type="match status" value="1"/>
</dbReference>
<dbReference type="InterPro" id="IPR003811">
    <property type="entry name" value="G3P_acylTferase_PlsY"/>
</dbReference>
<evidence type="ECO:0000256" key="10">
    <source>
        <dbReference type="HAMAP-Rule" id="MF_01043"/>
    </source>
</evidence>
<dbReference type="UniPathway" id="UPA00085"/>
<feature type="transmembrane region" description="Helical" evidence="10">
    <location>
        <begin position="6"/>
        <end position="30"/>
    </location>
</feature>
<dbReference type="EC" id="2.3.1.275" evidence="10"/>
<keyword evidence="9 10" id="KW-1208">Phospholipid metabolism</keyword>
<reference evidence="11 12" key="1">
    <citation type="submission" date="2014-01" db="EMBL/GenBank/DDBJ databases">
        <title>Roseivivax halodurans JCM 10272 Genome Sequencing.</title>
        <authorList>
            <person name="Lai Q."/>
            <person name="Li G."/>
            <person name="Shao Z."/>
        </authorList>
    </citation>
    <scope>NUCLEOTIDE SEQUENCE [LARGE SCALE GENOMIC DNA]</scope>
    <source>
        <strain evidence="11 12">JCM 10272</strain>
    </source>
</reference>
<comment type="catalytic activity">
    <reaction evidence="10">
        <text>an acyl phosphate + sn-glycerol 3-phosphate = a 1-acyl-sn-glycero-3-phosphate + phosphate</text>
        <dbReference type="Rhea" id="RHEA:34075"/>
        <dbReference type="ChEBI" id="CHEBI:43474"/>
        <dbReference type="ChEBI" id="CHEBI:57597"/>
        <dbReference type="ChEBI" id="CHEBI:57970"/>
        <dbReference type="ChEBI" id="CHEBI:59918"/>
        <dbReference type="EC" id="2.3.1.275"/>
    </reaction>
</comment>
<comment type="function">
    <text evidence="10">Catalyzes the transfer of an acyl group from acyl-phosphate (acyl-PO(4)) to glycerol-3-phosphate (G3P) to form lysophosphatidic acid (LPA). This enzyme utilizes acyl-phosphate as fatty acyl donor, but not acyl-CoA or acyl-ACP.</text>
</comment>
<keyword evidence="4 10" id="KW-0812">Transmembrane</keyword>
<keyword evidence="7 10" id="KW-0472">Membrane</keyword>
<dbReference type="GO" id="GO:0043772">
    <property type="term" value="F:acyl-phosphate glycerol-3-phosphate acyltransferase activity"/>
    <property type="evidence" value="ECO:0007669"/>
    <property type="project" value="UniProtKB-UniRule"/>
</dbReference>
<keyword evidence="8 10" id="KW-0594">Phospholipid biosynthesis</keyword>
<dbReference type="PATRIC" id="fig|1449350.3.peg.2044"/>
<dbReference type="GO" id="GO:0005886">
    <property type="term" value="C:plasma membrane"/>
    <property type="evidence" value="ECO:0007669"/>
    <property type="project" value="UniProtKB-SubCell"/>
</dbReference>
<sequence>MPVLENATWVLILWAAIAYLIGSVPFGLIVTRAMGLADPRTLGSGNIGATNVLRTGSKLAGASTLILDAAKGAVAVLAARLFAGEDAAQIAALAAFVGHCYPVWLRFTGGKGVATFLGVLLALIWPVGLLTCATWIAAVALSRISSVGALTAAVLSSGWMLLLARPDTLAVGLLMTVLMFWRHRQNLARLRAGTEPRLGQCP</sequence>
<feature type="transmembrane region" description="Helical" evidence="10">
    <location>
        <begin position="158"/>
        <end position="181"/>
    </location>
</feature>
<comment type="subcellular location">
    <subcellularLocation>
        <location evidence="10">Cell membrane</location>
        <topology evidence="10">Multi-pass membrane protein</topology>
    </subcellularLocation>
</comment>
<dbReference type="HAMAP" id="MF_01043">
    <property type="entry name" value="PlsY"/>
    <property type="match status" value="1"/>
</dbReference>
<evidence type="ECO:0000313" key="12">
    <source>
        <dbReference type="Proteomes" id="UP000022447"/>
    </source>
</evidence>
<dbReference type="eggNOG" id="COG0344">
    <property type="taxonomic scope" value="Bacteria"/>
</dbReference>
<dbReference type="RefSeq" id="WP_037261762.1">
    <property type="nucleotide sequence ID" value="NZ_JALZ01000008.1"/>
</dbReference>
<comment type="similarity">
    <text evidence="10">Belongs to the PlsY family.</text>
</comment>
<dbReference type="GO" id="GO:0008654">
    <property type="term" value="P:phospholipid biosynthetic process"/>
    <property type="evidence" value="ECO:0007669"/>
    <property type="project" value="UniProtKB-UniRule"/>
</dbReference>
<accession>X7EI85</accession>
<keyword evidence="3 10" id="KW-0808">Transferase</keyword>
<evidence type="ECO:0000256" key="4">
    <source>
        <dbReference type="ARBA" id="ARBA00022692"/>
    </source>
</evidence>
<evidence type="ECO:0000256" key="6">
    <source>
        <dbReference type="ARBA" id="ARBA00023098"/>
    </source>
</evidence>
<keyword evidence="2 10" id="KW-0444">Lipid biosynthesis</keyword>
<comment type="caution">
    <text evidence="11">The sequence shown here is derived from an EMBL/GenBank/DDBJ whole genome shotgun (WGS) entry which is preliminary data.</text>
</comment>
<keyword evidence="12" id="KW-1185">Reference proteome</keyword>
<keyword evidence="5 10" id="KW-1133">Transmembrane helix</keyword>
<name>X7EI85_9RHOB</name>
<dbReference type="Pfam" id="PF02660">
    <property type="entry name" value="G3P_acyltransf"/>
    <property type="match status" value="1"/>
</dbReference>
<keyword evidence="1 10" id="KW-1003">Cell membrane</keyword>
<dbReference type="SMART" id="SM01207">
    <property type="entry name" value="G3P_acyltransf"/>
    <property type="match status" value="1"/>
</dbReference>
<comment type="caution">
    <text evidence="10">Lacks conserved residue(s) required for the propagation of feature annotation.</text>
</comment>
<evidence type="ECO:0000256" key="2">
    <source>
        <dbReference type="ARBA" id="ARBA00022516"/>
    </source>
</evidence>
<dbReference type="Proteomes" id="UP000022447">
    <property type="component" value="Unassembled WGS sequence"/>
</dbReference>
<evidence type="ECO:0000256" key="5">
    <source>
        <dbReference type="ARBA" id="ARBA00022989"/>
    </source>
</evidence>
<comment type="pathway">
    <text evidence="10">Lipid metabolism; phospholipid metabolism.</text>
</comment>
<keyword evidence="6 10" id="KW-0443">Lipid metabolism</keyword>
<protein>
    <recommendedName>
        <fullName evidence="10">Glycerol-3-phosphate acyltransferase</fullName>
    </recommendedName>
    <alternativeName>
        <fullName evidence="10">Acyl-PO4 G3P acyltransferase</fullName>
    </alternativeName>
    <alternativeName>
        <fullName evidence="10">Acyl-phosphate--glycerol-3-phosphate acyltransferase</fullName>
    </alternativeName>
    <alternativeName>
        <fullName evidence="10">G3P acyltransferase</fullName>
        <shortName evidence="10">GPAT</shortName>
        <ecNumber evidence="10">2.3.1.275</ecNumber>
    </alternativeName>
    <alternativeName>
        <fullName evidence="10">Lysophosphatidic acid synthase</fullName>
        <shortName evidence="10">LPA synthase</shortName>
    </alternativeName>
</protein>
<dbReference type="OrthoDB" id="9777124at2"/>
<proteinExistence type="inferred from homology"/>
<evidence type="ECO:0000256" key="8">
    <source>
        <dbReference type="ARBA" id="ARBA00023209"/>
    </source>
</evidence>
<dbReference type="PANTHER" id="PTHR30309">
    <property type="entry name" value="INNER MEMBRANE PROTEIN YGIH"/>
    <property type="match status" value="1"/>
</dbReference>
<gene>
    <name evidence="10" type="primary">plsY</name>
    <name evidence="11" type="ORF">OCH239_21080</name>
</gene>
<evidence type="ECO:0000313" key="11">
    <source>
        <dbReference type="EMBL" id="ETX14848.1"/>
    </source>
</evidence>
<evidence type="ECO:0000256" key="3">
    <source>
        <dbReference type="ARBA" id="ARBA00022679"/>
    </source>
</evidence>
<dbReference type="PANTHER" id="PTHR30309:SF0">
    <property type="entry name" value="GLYCEROL-3-PHOSPHATE ACYLTRANSFERASE-RELATED"/>
    <property type="match status" value="1"/>
</dbReference>